<evidence type="ECO:0000313" key="7">
    <source>
        <dbReference type="EMBL" id="OWU67801.1"/>
    </source>
</evidence>
<dbReference type="InterPro" id="IPR013762">
    <property type="entry name" value="Integrase-like_cat_sf"/>
</dbReference>
<dbReference type="PANTHER" id="PTHR30629">
    <property type="entry name" value="PROPHAGE INTEGRASE"/>
    <property type="match status" value="1"/>
</dbReference>
<keyword evidence="2" id="KW-0229">DNA integration</keyword>
<keyword evidence="8" id="KW-1185">Reference proteome</keyword>
<evidence type="ECO:0000256" key="3">
    <source>
        <dbReference type="ARBA" id="ARBA00023125"/>
    </source>
</evidence>
<dbReference type="GO" id="GO:0006310">
    <property type="term" value="P:DNA recombination"/>
    <property type="evidence" value="ECO:0007669"/>
    <property type="project" value="UniProtKB-KW"/>
</dbReference>
<dbReference type="Gene3D" id="1.10.443.10">
    <property type="entry name" value="Intergrase catalytic core"/>
    <property type="match status" value="1"/>
</dbReference>
<dbReference type="PANTHER" id="PTHR30629:SF2">
    <property type="entry name" value="PROPHAGE INTEGRASE INTS-RELATED"/>
    <property type="match status" value="1"/>
</dbReference>
<dbReference type="GO" id="GO:0003677">
    <property type="term" value="F:DNA binding"/>
    <property type="evidence" value="ECO:0007669"/>
    <property type="project" value="UniProtKB-UniRule"/>
</dbReference>
<comment type="caution">
    <text evidence="7">The sequence shown here is derived from an EMBL/GenBank/DDBJ whole genome shotgun (WGS) entry which is preliminary data.</text>
</comment>
<evidence type="ECO:0000256" key="1">
    <source>
        <dbReference type="ARBA" id="ARBA00008857"/>
    </source>
</evidence>
<evidence type="ECO:0000256" key="4">
    <source>
        <dbReference type="ARBA" id="ARBA00023172"/>
    </source>
</evidence>
<reference evidence="7 8" key="1">
    <citation type="submission" date="2013-04" db="EMBL/GenBank/DDBJ databases">
        <title>Oceanicola sp. 22II1-22F33 Genome Sequencing.</title>
        <authorList>
            <person name="Lai Q."/>
            <person name="Li G."/>
            <person name="Shao Z."/>
        </authorList>
    </citation>
    <scope>NUCLEOTIDE SEQUENCE [LARGE SCALE GENOMIC DNA]</scope>
    <source>
        <strain evidence="7 8">22II1-22F33</strain>
    </source>
</reference>
<dbReference type="Gene3D" id="1.10.150.130">
    <property type="match status" value="1"/>
</dbReference>
<comment type="similarity">
    <text evidence="1">Belongs to the 'phage' integrase family.</text>
</comment>
<dbReference type="InterPro" id="IPR050808">
    <property type="entry name" value="Phage_Integrase"/>
</dbReference>
<keyword evidence="3 5" id="KW-0238">DNA-binding</keyword>
<feature type="domain" description="Core-binding (CB)" evidence="6">
    <location>
        <begin position="64"/>
        <end position="146"/>
    </location>
</feature>
<dbReference type="EMBL" id="AQQR01000026">
    <property type="protein sequence ID" value="OWU67801.1"/>
    <property type="molecule type" value="Genomic_DNA"/>
</dbReference>
<dbReference type="GO" id="GO:0015074">
    <property type="term" value="P:DNA integration"/>
    <property type="evidence" value="ECO:0007669"/>
    <property type="project" value="UniProtKB-KW"/>
</dbReference>
<accession>A0A225NBE5</accession>
<organism evidence="7 8">
    <name type="scientific">Marinibacterium profundimaris</name>
    <dbReference type="NCBI Taxonomy" id="1679460"/>
    <lineage>
        <taxon>Bacteria</taxon>
        <taxon>Pseudomonadati</taxon>
        <taxon>Pseudomonadota</taxon>
        <taxon>Alphaproteobacteria</taxon>
        <taxon>Rhodobacterales</taxon>
        <taxon>Paracoccaceae</taxon>
        <taxon>Marinibacterium</taxon>
    </lineage>
</organism>
<evidence type="ECO:0000256" key="5">
    <source>
        <dbReference type="PROSITE-ProRule" id="PRU01248"/>
    </source>
</evidence>
<sequence length="358" mass="40443">MSKVSLPRHVHRVISRGREYYYYQEGRGTAHAGERVRLPDDPQTPEFWNAVRQAQGISGPTPTDTIGALIDAFEVSWKTRQRKISTGTQDQYRRNLKPARKAWGDLPARELRPRHVDALIRKIGATKPGTANNVLAALKAMVAWANGPVELLAHDPTQGVEHFAKGEGHRPWTPEQLALAEEHFTGMVRRFYFLSRYTGQRISDVVRLNPNDIDEGGFSLPQKKTGVTPWCPIFPELEAEMSTWERRPGPYLLQEDGKSKGQAFSTNQMWKAFDRERAKHPILAGAVPHGLRANAVIRLRGGGYTALQISDMVGMSVEMVEHYCRHADRKASGQAVLKELRERTDDTTVKHWKNGKQK</sequence>
<name>A0A225NBE5_9RHOB</name>
<dbReference type="SUPFAM" id="SSF56349">
    <property type="entry name" value="DNA breaking-rejoining enzymes"/>
    <property type="match status" value="1"/>
</dbReference>
<dbReference type="AlphaFoldDB" id="A0A225NBE5"/>
<dbReference type="InterPro" id="IPR011010">
    <property type="entry name" value="DNA_brk_join_enz"/>
</dbReference>
<gene>
    <name evidence="7" type="ORF">ATO3_25565</name>
</gene>
<proteinExistence type="inferred from homology"/>
<dbReference type="RefSeq" id="WP_233152320.1">
    <property type="nucleotide sequence ID" value="NZ_AQQR01000026.1"/>
</dbReference>
<keyword evidence="4" id="KW-0233">DNA recombination</keyword>
<dbReference type="PROSITE" id="PS51900">
    <property type="entry name" value="CB"/>
    <property type="match status" value="1"/>
</dbReference>
<evidence type="ECO:0000313" key="8">
    <source>
        <dbReference type="Proteomes" id="UP000215377"/>
    </source>
</evidence>
<dbReference type="Proteomes" id="UP000215377">
    <property type="component" value="Unassembled WGS sequence"/>
</dbReference>
<protein>
    <submittedName>
        <fullName evidence="7">Integrase</fullName>
    </submittedName>
</protein>
<evidence type="ECO:0000259" key="6">
    <source>
        <dbReference type="PROSITE" id="PS51900"/>
    </source>
</evidence>
<dbReference type="InterPro" id="IPR044068">
    <property type="entry name" value="CB"/>
</dbReference>
<dbReference type="InterPro" id="IPR010998">
    <property type="entry name" value="Integrase_recombinase_N"/>
</dbReference>
<evidence type="ECO:0000256" key="2">
    <source>
        <dbReference type="ARBA" id="ARBA00022908"/>
    </source>
</evidence>